<dbReference type="EMBL" id="HADW01001470">
    <property type="protein sequence ID" value="SBP02870.1"/>
    <property type="molecule type" value="Transcribed_RNA"/>
</dbReference>
<dbReference type="AlphaFoldDB" id="A0A1A7WAY8"/>
<sequence>ILLCVSWFPVDFNAETSILFNLHHIVQEGQFVVVSILPGELDVLVHSVNVSGETFYFLCENFDPCVVHIPEPVTWCCSIVGVQCSGFHFLHVLSLFYKCPVRISAVLESFILVDHQEEGGGVTT</sequence>
<gene>
    <name evidence="1" type="primary">CR352290.2</name>
</gene>
<feature type="non-terminal residue" evidence="1">
    <location>
        <position position="1"/>
    </location>
</feature>
<evidence type="ECO:0000313" key="1">
    <source>
        <dbReference type="EMBL" id="SBP02870.1"/>
    </source>
</evidence>
<reference evidence="1" key="1">
    <citation type="submission" date="2016-05" db="EMBL/GenBank/DDBJ databases">
        <authorList>
            <person name="Lavstsen T."/>
            <person name="Jespersen J.S."/>
        </authorList>
    </citation>
    <scope>NUCLEOTIDE SEQUENCE</scope>
    <source>
        <tissue evidence="1">Brain</tissue>
    </source>
</reference>
<protein>
    <submittedName>
        <fullName evidence="1">Uncharacterized protein</fullName>
    </submittedName>
</protein>
<name>A0A1A7WAY8_9TELE</name>
<accession>A0A1A7WAY8</accession>
<feature type="non-terminal residue" evidence="1">
    <location>
        <position position="124"/>
    </location>
</feature>
<reference evidence="1" key="2">
    <citation type="submission" date="2016-06" db="EMBL/GenBank/DDBJ databases">
        <title>The genome of a short-lived fish provides insights into sex chromosome evolution and the genetic control of aging.</title>
        <authorList>
            <person name="Reichwald K."/>
            <person name="Felder M."/>
            <person name="Petzold A."/>
            <person name="Koch P."/>
            <person name="Groth M."/>
            <person name="Platzer M."/>
        </authorList>
    </citation>
    <scope>NUCLEOTIDE SEQUENCE</scope>
    <source>
        <tissue evidence="1">Brain</tissue>
    </source>
</reference>
<proteinExistence type="predicted"/>
<organism evidence="1">
    <name type="scientific">Iconisemion striatum</name>
    <dbReference type="NCBI Taxonomy" id="60296"/>
    <lineage>
        <taxon>Eukaryota</taxon>
        <taxon>Metazoa</taxon>
        <taxon>Chordata</taxon>
        <taxon>Craniata</taxon>
        <taxon>Vertebrata</taxon>
        <taxon>Euteleostomi</taxon>
        <taxon>Actinopterygii</taxon>
        <taxon>Neopterygii</taxon>
        <taxon>Teleostei</taxon>
        <taxon>Neoteleostei</taxon>
        <taxon>Acanthomorphata</taxon>
        <taxon>Ovalentaria</taxon>
        <taxon>Atherinomorphae</taxon>
        <taxon>Cyprinodontiformes</taxon>
        <taxon>Nothobranchiidae</taxon>
        <taxon>Iconisemion</taxon>
    </lineage>
</organism>